<gene>
    <name evidence="2" type="ordered locus">AS9A_3060</name>
</gene>
<reference evidence="2 3" key="1">
    <citation type="journal article" date="2011" name="J. Bacteriol.">
        <title>Complete genome sequence of Amycolicicoccus subflavus DQS3-9A1T, an actinomycete isolated from crude oil-polluted soil.</title>
        <authorList>
            <person name="Cai M."/>
            <person name="Chen W.M."/>
            <person name="Nie Y."/>
            <person name="Chi C.Q."/>
            <person name="Wang Y.N."/>
            <person name="Tang Y.Q."/>
            <person name="Li G.Y."/>
            <person name="Wu X.L."/>
        </authorList>
    </citation>
    <scope>NUCLEOTIDE SEQUENCE [LARGE SCALE GENOMIC DNA]</scope>
    <source>
        <strain evidence="3">DSM 45089 / DQS3-9A1</strain>
    </source>
</reference>
<dbReference type="PROSITE" id="PS50995">
    <property type="entry name" value="HTH_MARR_2"/>
    <property type="match status" value="1"/>
</dbReference>
<organism evidence="2 3">
    <name type="scientific">Hoyosella subflava (strain DSM 45089 / JCM 17490 / NBRC 109087 / DQS3-9A1)</name>
    <name type="common">Amycolicicoccus subflavus</name>
    <dbReference type="NCBI Taxonomy" id="443218"/>
    <lineage>
        <taxon>Bacteria</taxon>
        <taxon>Bacillati</taxon>
        <taxon>Actinomycetota</taxon>
        <taxon>Actinomycetes</taxon>
        <taxon>Mycobacteriales</taxon>
        <taxon>Hoyosellaceae</taxon>
        <taxon>Hoyosella</taxon>
    </lineage>
</organism>
<dbReference type="InterPro" id="IPR036390">
    <property type="entry name" value="WH_DNA-bd_sf"/>
</dbReference>
<keyword evidence="3" id="KW-1185">Reference proteome</keyword>
<protein>
    <submittedName>
        <fullName evidence="2">Transcriptional regulator, MarR family</fullName>
    </submittedName>
</protein>
<dbReference type="EMBL" id="CP002786">
    <property type="protein sequence ID" value="AEF41505.1"/>
    <property type="molecule type" value="Genomic_DNA"/>
</dbReference>
<name>F6ELQ7_HOYSD</name>
<dbReference type="SMART" id="SM00347">
    <property type="entry name" value="HTH_MARR"/>
    <property type="match status" value="1"/>
</dbReference>
<dbReference type="STRING" id="443218.AS9A_3060"/>
<dbReference type="PANTHER" id="PTHR33164">
    <property type="entry name" value="TRANSCRIPTIONAL REGULATOR, MARR FAMILY"/>
    <property type="match status" value="1"/>
</dbReference>
<dbReference type="eggNOG" id="COG1846">
    <property type="taxonomic scope" value="Bacteria"/>
</dbReference>
<evidence type="ECO:0000313" key="3">
    <source>
        <dbReference type="Proteomes" id="UP000009235"/>
    </source>
</evidence>
<dbReference type="PRINTS" id="PR00598">
    <property type="entry name" value="HTHMARR"/>
</dbReference>
<dbReference type="Pfam" id="PF12802">
    <property type="entry name" value="MarR_2"/>
    <property type="match status" value="1"/>
</dbReference>
<dbReference type="HOGENOM" id="CLU_083287_4_2_11"/>
<dbReference type="Proteomes" id="UP000009235">
    <property type="component" value="Chromosome"/>
</dbReference>
<dbReference type="Gene3D" id="1.10.10.10">
    <property type="entry name" value="Winged helix-like DNA-binding domain superfamily/Winged helix DNA-binding domain"/>
    <property type="match status" value="1"/>
</dbReference>
<dbReference type="AlphaFoldDB" id="F6ELQ7"/>
<dbReference type="KEGG" id="asd:AS9A_3060"/>
<sequence>MTTRDLRIGFRVSNEFIADNPDVDASAVEVSINFMAVSELASSRMESLLAPLGLRKGGYNLLMVLAGAEGPITPTQIGERIVARGATITGLVNTLVRRGYAERAPDPNDRRRVLVSITPSGRDVVSDASAVICRSDEELMGIFSEDERERLIRMLGRLQNHLKKLTT</sequence>
<dbReference type="OrthoDB" id="5148120at2"/>
<dbReference type="InterPro" id="IPR039422">
    <property type="entry name" value="MarR/SlyA-like"/>
</dbReference>
<accession>F6ELQ7</accession>
<dbReference type="InterPro" id="IPR036388">
    <property type="entry name" value="WH-like_DNA-bd_sf"/>
</dbReference>
<dbReference type="PANTHER" id="PTHR33164:SF43">
    <property type="entry name" value="HTH-TYPE TRANSCRIPTIONAL REPRESSOR YETL"/>
    <property type="match status" value="1"/>
</dbReference>
<dbReference type="InterPro" id="IPR000835">
    <property type="entry name" value="HTH_MarR-typ"/>
</dbReference>
<dbReference type="SUPFAM" id="SSF46785">
    <property type="entry name" value="Winged helix' DNA-binding domain"/>
    <property type="match status" value="1"/>
</dbReference>
<dbReference type="GO" id="GO:0003700">
    <property type="term" value="F:DNA-binding transcription factor activity"/>
    <property type="evidence" value="ECO:0007669"/>
    <property type="project" value="InterPro"/>
</dbReference>
<evidence type="ECO:0000259" key="1">
    <source>
        <dbReference type="PROSITE" id="PS50995"/>
    </source>
</evidence>
<dbReference type="RefSeq" id="WP_013807854.1">
    <property type="nucleotide sequence ID" value="NC_015564.1"/>
</dbReference>
<feature type="domain" description="HTH marR-type" evidence="1">
    <location>
        <begin position="1"/>
        <end position="160"/>
    </location>
</feature>
<dbReference type="GO" id="GO:0006950">
    <property type="term" value="P:response to stress"/>
    <property type="evidence" value="ECO:0007669"/>
    <property type="project" value="TreeGrafter"/>
</dbReference>
<evidence type="ECO:0000313" key="2">
    <source>
        <dbReference type="EMBL" id="AEF41505.1"/>
    </source>
</evidence>
<proteinExistence type="predicted"/>